<evidence type="ECO:0000313" key="9">
    <source>
        <dbReference type="Proteomes" id="UP000440578"/>
    </source>
</evidence>
<dbReference type="EMBL" id="VIIS01002031">
    <property type="protein sequence ID" value="KAF0289455.1"/>
    <property type="molecule type" value="Genomic_DNA"/>
</dbReference>
<dbReference type="Pfam" id="PF12496">
    <property type="entry name" value="BNIP2"/>
    <property type="match status" value="1"/>
</dbReference>
<dbReference type="GO" id="GO:0005737">
    <property type="term" value="C:cytoplasm"/>
    <property type="evidence" value="ECO:0007669"/>
    <property type="project" value="UniProtKB-SubCell"/>
</dbReference>
<dbReference type="InterPro" id="IPR022181">
    <property type="entry name" value="Bcl2-/adenovirus-E1B"/>
</dbReference>
<feature type="compositionally biased region" description="Low complexity" evidence="6">
    <location>
        <begin position="560"/>
        <end position="571"/>
    </location>
</feature>
<keyword evidence="9" id="KW-1185">Reference proteome</keyword>
<feature type="region of interest" description="Disordered" evidence="6">
    <location>
        <begin position="706"/>
        <end position="859"/>
    </location>
</feature>
<feature type="compositionally biased region" description="Basic and acidic residues" evidence="6">
    <location>
        <begin position="764"/>
        <end position="796"/>
    </location>
</feature>
<proteinExistence type="predicted"/>
<dbReference type="SUPFAM" id="SSF52087">
    <property type="entry name" value="CRAL/TRIO domain"/>
    <property type="match status" value="1"/>
</dbReference>
<evidence type="ECO:0000256" key="3">
    <source>
        <dbReference type="ARBA" id="ARBA00022723"/>
    </source>
</evidence>
<dbReference type="PANTHER" id="PTHR12112">
    <property type="entry name" value="BNIP - RELATED"/>
    <property type="match status" value="1"/>
</dbReference>
<feature type="region of interest" description="Disordered" evidence="6">
    <location>
        <begin position="539"/>
        <end position="692"/>
    </location>
</feature>
<evidence type="ECO:0000256" key="4">
    <source>
        <dbReference type="ARBA" id="ARBA00022801"/>
    </source>
</evidence>
<evidence type="ECO:0000256" key="1">
    <source>
        <dbReference type="ARBA" id="ARBA00004496"/>
    </source>
</evidence>
<dbReference type="InterPro" id="IPR036865">
    <property type="entry name" value="CRAL-TRIO_dom_sf"/>
</dbReference>
<reference evidence="8 9" key="1">
    <citation type="submission" date="2019-07" db="EMBL/GenBank/DDBJ databases">
        <title>Draft genome assembly of a fouling barnacle, Amphibalanus amphitrite (Darwin, 1854): The first reference genome for Thecostraca.</title>
        <authorList>
            <person name="Kim W."/>
        </authorList>
    </citation>
    <scope>NUCLEOTIDE SEQUENCE [LARGE SCALE GENOMIC DNA]</scope>
    <source>
        <strain evidence="8">SNU_AA5</strain>
        <tissue evidence="8">Soma without cirri and trophi</tissue>
    </source>
</reference>
<feature type="compositionally biased region" description="Low complexity" evidence="6">
    <location>
        <begin position="589"/>
        <end position="599"/>
    </location>
</feature>
<feature type="domain" description="CRAL-TRIO" evidence="7">
    <location>
        <begin position="926"/>
        <end position="1082"/>
    </location>
</feature>
<dbReference type="InterPro" id="IPR001251">
    <property type="entry name" value="CRAL-TRIO_dom"/>
</dbReference>
<dbReference type="Gene3D" id="3.40.525.10">
    <property type="entry name" value="CRAL-TRIO lipid binding domain"/>
    <property type="match status" value="1"/>
</dbReference>
<name>A0A6A4V6X9_AMPAM</name>
<feature type="compositionally biased region" description="Basic and acidic residues" evidence="6">
    <location>
        <begin position="284"/>
        <end position="297"/>
    </location>
</feature>
<keyword evidence="5" id="KW-0464">Manganese</keyword>
<keyword evidence="4" id="KW-0378">Hydrolase</keyword>
<keyword evidence="3" id="KW-0479">Metal-binding</keyword>
<evidence type="ECO:0000259" key="7">
    <source>
        <dbReference type="PROSITE" id="PS50191"/>
    </source>
</evidence>
<dbReference type="CDD" id="cd00170">
    <property type="entry name" value="SEC14"/>
    <property type="match status" value="1"/>
</dbReference>
<evidence type="ECO:0000313" key="8">
    <source>
        <dbReference type="EMBL" id="KAF0289455.1"/>
    </source>
</evidence>
<dbReference type="FunFam" id="3.40.525.10:FF:000001">
    <property type="entry name" value="BCL2/adenovirus E1B protein-interacting protein 2"/>
    <property type="match status" value="1"/>
</dbReference>
<evidence type="ECO:0000256" key="5">
    <source>
        <dbReference type="ARBA" id="ARBA00023211"/>
    </source>
</evidence>
<dbReference type="PANTHER" id="PTHR12112:SF22">
    <property type="entry name" value="MANGANESE-DEPENDENT INORGANIC PYROPHOSPHATASE-RELATED"/>
    <property type="match status" value="1"/>
</dbReference>
<accession>A0A6A4V6X9</accession>
<dbReference type="OrthoDB" id="19923at2759"/>
<dbReference type="PROSITE" id="PS50191">
    <property type="entry name" value="CRAL_TRIO"/>
    <property type="match status" value="1"/>
</dbReference>
<keyword evidence="2" id="KW-0963">Cytoplasm</keyword>
<dbReference type="AlphaFoldDB" id="A0A6A4V6X9"/>
<sequence>MDIGYRLAGSSQSSAHSSVPYTPQNSVADSDAIADVTLPSFNSRELLQRIELRRGPLGGFEGADDIGAYPFTPKNSFVEEGSTLEATYRHMNMAELDSDAILQRVHEKKRNNELFDDIEEEETDVTGPAAGATGGALVDSRAPNGVTRAGPQQRAGDRSEAGSRHPADTGRMRTERGTGSGTATLTQTGTAGDPTGSLNGDRAAPQSPGAGYRAAALSPVEDGSLYDDDTATFKSALSSSEAIRRRDSPAAMSAATDGSGAPVPPGSTNGTPPATSSDPARLWRAGDGRTVRDRLEHGLSGGGDSSGPRSVSFGELPPGHHSSPGGDAGGGPESLSQLSLTPLDDDYYEDFTLPGTHEGVMSRQKSFRRRVRDTPVSEPDADRIEHLVRAGELERHGSIRRKLVAPAASLGDSGSPGRFGHDLREIEQLMEEEGEQVAIDDLPSLGPVLGASTPKTPGEPTDQPASLPPFSDEPLSIEMSSTIMKVRECLDQEKLKDIYTISGRLQDILTQEDIQEILDHPEMFAQLLGEGILAELRSSMSESQHGSPSRPAPAAVTADGPSSGSASPASARHTITVQAEVSAEQAEDSSSPSISPSPSFAENRSASVVDVSATATQSADAVSPVPSEATEVASPVPSPRSRILPPAELTSDHELTAPSDRCGPSSLPAEPPSRADAASPPPGPLWRSGSLRRLGGHRPLEALFAESDARPVAGQRRIVAPTISLDDSETPERDGTFEESVGKPADADSGVSETGTADWLASRENLEASRENLEASRENLEASRENLEASREKLGPEDDAETPSTPKLHSRPEASPDRPSTLSGAPRRKKISVSADVLADQDTMSGSSQLESEDDGAATPTEALATSELLDTLTPDDIETPDELEASILERLPPAEPIPEYTAREEINDERSWRRCVVAGLERRIDMKVIEPYKKVLSHGGYLGLEGDQAIIVFSACYLPDRSRRDYSYVMDNLFLYVLTTLDSLIAEDYILIYLHGATQRSCMPSFGWLKRCYQMVDRRLRKNLKGLYLVHPTFWVKTIVALTRPFISSKFSRKLRFVASLMELSQLLPMDHVCIPDRVKQ</sequence>
<dbReference type="Pfam" id="PF13716">
    <property type="entry name" value="CRAL_TRIO_2"/>
    <property type="match status" value="1"/>
</dbReference>
<evidence type="ECO:0000256" key="2">
    <source>
        <dbReference type="ARBA" id="ARBA00022490"/>
    </source>
</evidence>
<feature type="region of interest" description="Disordered" evidence="6">
    <location>
        <begin position="1"/>
        <end position="23"/>
    </location>
</feature>
<evidence type="ECO:0000256" key="6">
    <source>
        <dbReference type="SAM" id="MobiDB-lite"/>
    </source>
</evidence>
<feature type="compositionally biased region" description="Low complexity" evidence="6">
    <location>
        <begin position="181"/>
        <end position="192"/>
    </location>
</feature>
<protein>
    <submittedName>
        <fullName evidence="8">Protein prune 2</fullName>
    </submittedName>
</protein>
<feature type="region of interest" description="Disordered" evidence="6">
    <location>
        <begin position="235"/>
        <end position="374"/>
    </location>
</feature>
<feature type="region of interest" description="Disordered" evidence="6">
    <location>
        <begin position="114"/>
        <end position="216"/>
    </location>
</feature>
<organism evidence="8 9">
    <name type="scientific">Amphibalanus amphitrite</name>
    <name type="common">Striped barnacle</name>
    <name type="synonym">Balanus amphitrite</name>
    <dbReference type="NCBI Taxonomy" id="1232801"/>
    <lineage>
        <taxon>Eukaryota</taxon>
        <taxon>Metazoa</taxon>
        <taxon>Ecdysozoa</taxon>
        <taxon>Arthropoda</taxon>
        <taxon>Crustacea</taxon>
        <taxon>Multicrustacea</taxon>
        <taxon>Cirripedia</taxon>
        <taxon>Thoracica</taxon>
        <taxon>Thoracicalcarea</taxon>
        <taxon>Balanomorpha</taxon>
        <taxon>Balanoidea</taxon>
        <taxon>Balanidae</taxon>
        <taxon>Amphibalaninae</taxon>
        <taxon>Amphibalanus</taxon>
    </lineage>
</organism>
<feature type="region of interest" description="Disordered" evidence="6">
    <location>
        <begin position="440"/>
        <end position="474"/>
    </location>
</feature>
<feature type="compositionally biased region" description="Acidic residues" evidence="6">
    <location>
        <begin position="114"/>
        <end position="124"/>
    </location>
</feature>
<comment type="caution">
    <text evidence="8">The sequence shown here is derived from an EMBL/GenBank/DDBJ whole genome shotgun (WGS) entry which is preliminary data.</text>
</comment>
<gene>
    <name evidence="8" type="primary">Prune2_0</name>
    <name evidence="8" type="ORF">FJT64_001281</name>
</gene>
<comment type="subcellular location">
    <subcellularLocation>
        <location evidence="1">Cytoplasm</location>
    </subcellularLocation>
</comment>
<dbReference type="Proteomes" id="UP000440578">
    <property type="component" value="Unassembled WGS sequence"/>
</dbReference>
<feature type="compositionally biased region" description="Basic and acidic residues" evidence="6">
    <location>
        <begin position="155"/>
        <end position="176"/>
    </location>
</feature>
<feature type="compositionally biased region" description="Polar residues" evidence="6">
    <location>
        <begin position="266"/>
        <end position="278"/>
    </location>
</feature>